<dbReference type="EMBL" id="JAHDYR010000038">
    <property type="protein sequence ID" value="KAG9392380.1"/>
    <property type="molecule type" value="Genomic_DNA"/>
</dbReference>
<dbReference type="PRINTS" id="PR00704">
    <property type="entry name" value="CALPAIN"/>
</dbReference>
<dbReference type="InterPro" id="IPR022684">
    <property type="entry name" value="Calpain_cysteine_protease"/>
</dbReference>
<evidence type="ECO:0000256" key="5">
    <source>
        <dbReference type="PIRSR" id="PIRSR622684-1"/>
    </source>
</evidence>
<comment type="similarity">
    <text evidence="1">Belongs to the peptidase C2 family.</text>
</comment>
<feature type="domain" description="Calpain catalytic" evidence="7">
    <location>
        <begin position="1"/>
        <end position="226"/>
    </location>
</feature>
<keyword evidence="9" id="KW-1185">Reference proteome</keyword>
<reference evidence="8" key="1">
    <citation type="submission" date="2021-05" db="EMBL/GenBank/DDBJ databases">
        <title>A free-living protist that lacks canonical eukaryotic 1 DNA replication and segregation systems.</title>
        <authorList>
            <person name="Salas-Leiva D.E."/>
            <person name="Tromer E.C."/>
            <person name="Curtis B.A."/>
            <person name="Jerlstrom-Hultqvist J."/>
            <person name="Kolisko M."/>
            <person name="Yi Z."/>
            <person name="Salas-Leiva J.S."/>
            <person name="Gallot-Lavallee L."/>
            <person name="Kops G.J.P.L."/>
            <person name="Archibald J.M."/>
            <person name="Simpson A.G.B."/>
            <person name="Roger A.J."/>
        </authorList>
    </citation>
    <scope>NUCLEOTIDE SEQUENCE</scope>
    <source>
        <strain evidence="8">BICM</strain>
    </source>
</reference>
<proteinExistence type="inferred from homology"/>
<keyword evidence="4" id="KW-0788">Thiol protease</keyword>
<evidence type="ECO:0000313" key="8">
    <source>
        <dbReference type="EMBL" id="KAG9392380.1"/>
    </source>
</evidence>
<gene>
    <name evidence="8" type="ORF">J8273_5370</name>
</gene>
<dbReference type="PANTHER" id="PTHR10183">
    <property type="entry name" value="CALPAIN"/>
    <property type="match status" value="1"/>
</dbReference>
<evidence type="ECO:0000313" key="9">
    <source>
        <dbReference type="Proteomes" id="UP000717585"/>
    </source>
</evidence>
<feature type="active site" evidence="5">
    <location>
        <position position="11"/>
    </location>
</feature>
<keyword evidence="2" id="KW-0645">Protease</keyword>
<dbReference type="SMART" id="SM00230">
    <property type="entry name" value="CysPc"/>
    <property type="match status" value="1"/>
</dbReference>
<evidence type="ECO:0000256" key="4">
    <source>
        <dbReference type="ARBA" id="ARBA00022807"/>
    </source>
</evidence>
<dbReference type="Pfam" id="PF00648">
    <property type="entry name" value="Peptidase_C2"/>
    <property type="match status" value="1"/>
</dbReference>
<dbReference type="PANTHER" id="PTHR10183:SF379">
    <property type="entry name" value="CALPAIN-5"/>
    <property type="match status" value="1"/>
</dbReference>
<comment type="caution">
    <text evidence="6">Lacks conserved residue(s) required for the propagation of feature annotation.</text>
</comment>
<dbReference type="Proteomes" id="UP000717585">
    <property type="component" value="Unassembled WGS sequence"/>
</dbReference>
<name>A0A8J6E8T7_9EUKA</name>
<evidence type="ECO:0000256" key="1">
    <source>
        <dbReference type="ARBA" id="ARBA00007623"/>
    </source>
</evidence>
<dbReference type="OrthoDB" id="424753at2759"/>
<sequence length="515" mass="56195">MVSSKQAPSRCWYVAAFSAVATLDTAISRLFSDITSDGNSATVRFFKDGEWRSTTIDTTLPTRYGQLAYAHSANAGEIWMSLLEKAYAKIHGGYDAILDGDPAAALVDLTGGVCYHMEMKDADSVWARLYTVMDMRHGVAVASHRESKIVCAVIEVKQLPIGGDGQLKIVIFRHFLPSRFPLRTPEIDPKHAGILDDYVKSDPYMRWMVFDDFVKDFESVDICYCADNLVSTVEVSGNFKASANTVTPSPSRSATLYPKAVVKLPASAATRLTMIQLSQEDFFMRGKQPQTVGMTVLKTTDRAPIVLDEGAVVGAVRGRRRDLTIQLLHPASKADEYLTIVPHTAAAVDGGYHIRVMSTALVELTRVPACYYSQVSLTMDSHGRGPEMSVGFAKNSAALVSVLTSSGQSSSMIEAKGGAVLHVELQARKEVDLAAFEVQGDFRLNEDWTRGTPVKMTRSRQVGGSGVWSMKIKPGAPVVLVPFNSSPEGNVHISVWTGEWLVSGVALQRCQQMRS</sequence>
<dbReference type="AlphaFoldDB" id="A0A8J6E8T7"/>
<dbReference type="GO" id="GO:0004198">
    <property type="term" value="F:calcium-dependent cysteine-type endopeptidase activity"/>
    <property type="evidence" value="ECO:0007669"/>
    <property type="project" value="InterPro"/>
</dbReference>
<dbReference type="SUPFAM" id="SSF54001">
    <property type="entry name" value="Cysteine proteinases"/>
    <property type="match status" value="1"/>
</dbReference>
<organism evidence="8 9">
    <name type="scientific">Carpediemonas membranifera</name>
    <dbReference type="NCBI Taxonomy" id="201153"/>
    <lineage>
        <taxon>Eukaryota</taxon>
        <taxon>Metamonada</taxon>
        <taxon>Carpediemonas-like organisms</taxon>
        <taxon>Carpediemonas</taxon>
    </lineage>
</organism>
<dbReference type="PROSITE" id="PS50203">
    <property type="entry name" value="CALPAIN_CAT"/>
    <property type="match status" value="1"/>
</dbReference>
<keyword evidence="3" id="KW-0378">Hydrolase</keyword>
<evidence type="ECO:0000256" key="6">
    <source>
        <dbReference type="PROSITE-ProRule" id="PRU00239"/>
    </source>
</evidence>
<protein>
    <submittedName>
        <fullName evidence="8">Peptidase C2 calpain family</fullName>
    </submittedName>
</protein>
<evidence type="ECO:0000256" key="2">
    <source>
        <dbReference type="ARBA" id="ARBA00022670"/>
    </source>
</evidence>
<accession>A0A8J6E8T7</accession>
<evidence type="ECO:0000256" key="3">
    <source>
        <dbReference type="ARBA" id="ARBA00022801"/>
    </source>
</evidence>
<comment type="caution">
    <text evidence="8">The sequence shown here is derived from an EMBL/GenBank/DDBJ whole genome shotgun (WGS) entry which is preliminary data.</text>
</comment>
<dbReference type="InterPro" id="IPR001300">
    <property type="entry name" value="Peptidase_C2_calpain_cat"/>
</dbReference>
<evidence type="ECO:0000259" key="7">
    <source>
        <dbReference type="PROSITE" id="PS50203"/>
    </source>
</evidence>
<dbReference type="GO" id="GO:0006508">
    <property type="term" value="P:proteolysis"/>
    <property type="evidence" value="ECO:0007669"/>
    <property type="project" value="UniProtKB-KW"/>
</dbReference>
<dbReference type="InterPro" id="IPR038765">
    <property type="entry name" value="Papain-like_cys_pep_sf"/>
</dbReference>